<dbReference type="InterPro" id="IPR009057">
    <property type="entry name" value="Homeodomain-like_sf"/>
</dbReference>
<dbReference type="eggNOG" id="COG2901">
    <property type="taxonomic scope" value="Bacteria"/>
</dbReference>
<dbReference type="AlphaFoldDB" id="H8YYG7"/>
<dbReference type="Gene3D" id="1.10.10.60">
    <property type="entry name" value="Homeodomain-like"/>
    <property type="match status" value="1"/>
</dbReference>
<keyword evidence="6" id="KW-1185">Reference proteome</keyword>
<dbReference type="Proteomes" id="UP000002964">
    <property type="component" value="Unassembled WGS sequence"/>
</dbReference>
<dbReference type="SUPFAM" id="SSF46689">
    <property type="entry name" value="Homeodomain-like"/>
    <property type="match status" value="1"/>
</dbReference>
<accession>H8YYG7</accession>
<evidence type="ECO:0000256" key="1">
    <source>
        <dbReference type="ARBA" id="ARBA00008559"/>
    </source>
</evidence>
<organism evidence="5 6">
    <name type="scientific">Thiorhodovibrio frisius</name>
    <dbReference type="NCBI Taxonomy" id="631362"/>
    <lineage>
        <taxon>Bacteria</taxon>
        <taxon>Pseudomonadati</taxon>
        <taxon>Pseudomonadota</taxon>
        <taxon>Gammaproteobacteria</taxon>
        <taxon>Chromatiales</taxon>
        <taxon>Chromatiaceae</taxon>
        <taxon>Thiorhodovibrio</taxon>
    </lineage>
</organism>
<protein>
    <recommendedName>
        <fullName evidence="3">Putative Fis-like DNA-binding protein</fullName>
    </recommendedName>
</protein>
<dbReference type="RefSeq" id="WP_009147576.1">
    <property type="nucleotide sequence ID" value="NZ_CP121471.1"/>
</dbReference>
<evidence type="ECO:0000313" key="6">
    <source>
        <dbReference type="Proteomes" id="UP000002964"/>
    </source>
</evidence>
<sequence>MRIDAALIAEPDACQNVRCQHRPSFPISQSAEDNGIPLHDCVRTALQSYLARMGDHQIDNLYRFVLDEVERPLIESVLHHASGNQTLAARILGVSRGTLRKKVSQYGLMSANDPSNA</sequence>
<comment type="similarity">
    <text evidence="1">Belongs to the transcriptional regulatory Fis family.</text>
</comment>
<proteinExistence type="inferred from homology"/>
<evidence type="ECO:0000256" key="2">
    <source>
        <dbReference type="ARBA" id="ARBA00023125"/>
    </source>
</evidence>
<dbReference type="GO" id="GO:0043565">
    <property type="term" value="F:sequence-specific DNA binding"/>
    <property type="evidence" value="ECO:0007669"/>
    <property type="project" value="InterPro"/>
</dbReference>
<dbReference type="PRINTS" id="PR01591">
    <property type="entry name" value="DNABINDNGFIS"/>
</dbReference>
<evidence type="ECO:0000256" key="3">
    <source>
        <dbReference type="ARBA" id="ARBA00029540"/>
    </source>
</evidence>
<feature type="domain" description="DNA binding HTH" evidence="4">
    <location>
        <begin position="66"/>
        <end position="106"/>
    </location>
</feature>
<evidence type="ECO:0000313" key="5">
    <source>
        <dbReference type="EMBL" id="EIC23493.1"/>
    </source>
</evidence>
<dbReference type="Pfam" id="PF02954">
    <property type="entry name" value="HTH_8"/>
    <property type="match status" value="1"/>
</dbReference>
<name>H8YYG7_9GAMM</name>
<dbReference type="PANTHER" id="PTHR47918">
    <property type="entry name" value="DNA-BINDING PROTEIN FIS"/>
    <property type="match status" value="1"/>
</dbReference>
<dbReference type="InterPro" id="IPR005412">
    <property type="entry name" value="Fis_DNA-bd"/>
</dbReference>
<reference evidence="6" key="1">
    <citation type="submission" date="2011-06" db="EMBL/GenBank/DDBJ databases">
        <authorList>
            <consortium name="US DOE Joint Genome Institute (JGI-PGF)"/>
            <person name="Lucas S."/>
            <person name="Han J."/>
            <person name="Lapidus A."/>
            <person name="Cheng J.-F."/>
            <person name="Goodwin L."/>
            <person name="Pitluck S."/>
            <person name="Peters L."/>
            <person name="Land M.L."/>
            <person name="Hauser L."/>
            <person name="Vogl K."/>
            <person name="Liu Z."/>
            <person name="Overmann J."/>
            <person name="Frigaard N.-U."/>
            <person name="Bryant D.A."/>
            <person name="Woyke T.J."/>
        </authorList>
    </citation>
    <scope>NUCLEOTIDE SEQUENCE [LARGE SCALE GENOMIC DNA]</scope>
    <source>
        <strain evidence="6">970</strain>
    </source>
</reference>
<evidence type="ECO:0000259" key="4">
    <source>
        <dbReference type="Pfam" id="PF02954"/>
    </source>
</evidence>
<dbReference type="InterPro" id="IPR002197">
    <property type="entry name" value="HTH_Fis"/>
</dbReference>
<dbReference type="EMBL" id="JH603168">
    <property type="protein sequence ID" value="EIC23493.1"/>
    <property type="molecule type" value="Genomic_DNA"/>
</dbReference>
<dbReference type="STRING" id="631362.Thi970DRAFT_01164"/>
<gene>
    <name evidence="5" type="ORF">Thi970DRAFT_01164</name>
</gene>
<dbReference type="PRINTS" id="PR01590">
    <property type="entry name" value="HTHFIS"/>
</dbReference>
<dbReference type="InterPro" id="IPR050207">
    <property type="entry name" value="Trans_regulatory_Fis"/>
</dbReference>
<dbReference type="PANTHER" id="PTHR47918:SF1">
    <property type="entry name" value="DNA-BINDING PROTEIN FIS"/>
    <property type="match status" value="1"/>
</dbReference>
<reference evidence="5 6" key="2">
    <citation type="submission" date="2011-11" db="EMBL/GenBank/DDBJ databases">
        <authorList>
            <consortium name="US DOE Joint Genome Institute"/>
            <person name="Lucas S."/>
            <person name="Han J."/>
            <person name="Lapidus A."/>
            <person name="Cheng J.-F."/>
            <person name="Goodwin L."/>
            <person name="Pitluck S."/>
            <person name="Peters L."/>
            <person name="Ovchinnikova G."/>
            <person name="Zhang X."/>
            <person name="Detter J.C."/>
            <person name="Han C."/>
            <person name="Tapia R."/>
            <person name="Land M."/>
            <person name="Hauser L."/>
            <person name="Kyrpides N."/>
            <person name="Ivanova N."/>
            <person name="Pagani I."/>
            <person name="Vogl K."/>
            <person name="Liu Z."/>
            <person name="Overmann J."/>
            <person name="Frigaard N.-U."/>
            <person name="Bryant D."/>
            <person name="Woyke T."/>
        </authorList>
    </citation>
    <scope>NUCLEOTIDE SEQUENCE [LARGE SCALE GENOMIC DNA]</scope>
    <source>
        <strain evidence="5 6">970</strain>
    </source>
</reference>
<dbReference type="GO" id="GO:0006355">
    <property type="term" value="P:regulation of DNA-templated transcription"/>
    <property type="evidence" value="ECO:0007669"/>
    <property type="project" value="InterPro"/>
</dbReference>
<dbReference type="HOGENOM" id="CLU_158040_3_1_6"/>
<keyword evidence="2" id="KW-0238">DNA-binding</keyword>